<sequence>MFSGNGSILRRAVAGAATMLAATLSLGLSGTASGDVDTPRAEQQTQAEQQPQAEERPQEASSAEFTPIEHRYWNDPKLRKLLGHPVDTEYHKDGISYQQFQNGWMYHTDDTGTHEVHGAIADRYTEVGTHETYGVPTTDELKTPDGKGRYNHFTGTKAIGIASIYWTPKTGAQGIWGPPRQFWAKHGYERGFLNYPTSTTTDTPGGKGVYTHFRGADRHGASVYWSEKTGTHSVQGAIRAHWLKLGAEKSWLGFPKSNEYGVKNGRRSDFQHGYIVWNSKTGKTKAYRY</sequence>
<protein>
    <submittedName>
        <fullName evidence="3">LGFP repeat-containing protein</fullName>
    </submittedName>
</protein>
<reference evidence="4" key="1">
    <citation type="submission" date="2016-10" db="EMBL/GenBank/DDBJ databases">
        <authorList>
            <person name="Varghese N."/>
            <person name="Submissions S."/>
        </authorList>
    </citation>
    <scope>NUCLEOTIDE SEQUENCE [LARGE SCALE GENOMIC DNA]</scope>
    <source>
        <strain evidence="4">DSM 45004</strain>
    </source>
</reference>
<feature type="chain" id="PRO_5011738740" evidence="2">
    <location>
        <begin position="35"/>
        <end position="289"/>
    </location>
</feature>
<dbReference type="InterPro" id="IPR013207">
    <property type="entry name" value="LGFP"/>
</dbReference>
<accession>A0A1I1VT83</accession>
<dbReference type="Pfam" id="PF08310">
    <property type="entry name" value="LGFP"/>
    <property type="match status" value="4"/>
</dbReference>
<dbReference type="EMBL" id="FOMZ01000004">
    <property type="protein sequence ID" value="SFD86302.1"/>
    <property type="molecule type" value="Genomic_DNA"/>
</dbReference>
<name>A0A1I1VT83_9ACTN</name>
<evidence type="ECO:0000256" key="1">
    <source>
        <dbReference type="SAM" id="MobiDB-lite"/>
    </source>
</evidence>
<dbReference type="Proteomes" id="UP000198716">
    <property type="component" value="Unassembled WGS sequence"/>
</dbReference>
<feature type="compositionally biased region" description="Low complexity" evidence="1">
    <location>
        <begin position="41"/>
        <end position="52"/>
    </location>
</feature>
<feature type="region of interest" description="Disordered" evidence="1">
    <location>
        <begin position="31"/>
        <end position="69"/>
    </location>
</feature>
<keyword evidence="4" id="KW-1185">Reference proteome</keyword>
<feature type="signal peptide" evidence="2">
    <location>
        <begin position="1"/>
        <end position="34"/>
    </location>
</feature>
<evidence type="ECO:0000313" key="3">
    <source>
        <dbReference type="EMBL" id="SFD86302.1"/>
    </source>
</evidence>
<evidence type="ECO:0000313" key="4">
    <source>
        <dbReference type="Proteomes" id="UP000198716"/>
    </source>
</evidence>
<organism evidence="3 4">
    <name type="scientific">Actinopolyspora alba</name>
    <dbReference type="NCBI Taxonomy" id="673379"/>
    <lineage>
        <taxon>Bacteria</taxon>
        <taxon>Bacillati</taxon>
        <taxon>Actinomycetota</taxon>
        <taxon>Actinomycetes</taxon>
        <taxon>Actinopolysporales</taxon>
        <taxon>Actinopolysporaceae</taxon>
        <taxon>Actinopolyspora</taxon>
        <taxon>Actinopolyspora alba group</taxon>
    </lineage>
</organism>
<proteinExistence type="predicted"/>
<dbReference type="AlphaFoldDB" id="A0A1I1VT83"/>
<keyword evidence="2" id="KW-0732">Signal</keyword>
<evidence type="ECO:0000256" key="2">
    <source>
        <dbReference type="SAM" id="SignalP"/>
    </source>
</evidence>
<gene>
    <name evidence="3" type="ORF">SAMN04487819_104182</name>
</gene>